<dbReference type="EMBL" id="BPLF01000001">
    <property type="protein sequence ID" value="GIX61181.1"/>
    <property type="molecule type" value="Genomic_DNA"/>
</dbReference>
<feature type="domain" description="RNA-editing substrate-binding complex 6 protein" evidence="2">
    <location>
        <begin position="685"/>
        <end position="950"/>
    </location>
</feature>
<feature type="compositionally biased region" description="Low complexity" evidence="1">
    <location>
        <begin position="272"/>
        <end position="291"/>
    </location>
</feature>
<dbReference type="RefSeq" id="XP_067713252.1">
    <property type="nucleotide sequence ID" value="XM_067857151.1"/>
</dbReference>
<feature type="compositionally biased region" description="Low complexity" evidence="1">
    <location>
        <begin position="383"/>
        <end position="395"/>
    </location>
</feature>
<proteinExistence type="predicted"/>
<dbReference type="InterPro" id="IPR058917">
    <property type="entry name" value="RESC6_dom"/>
</dbReference>
<gene>
    <name evidence="3" type="ORF">BcabD6B2_06160</name>
</gene>
<keyword evidence="4" id="KW-1185">Reference proteome</keyword>
<feature type="region of interest" description="Disordered" evidence="1">
    <location>
        <begin position="272"/>
        <end position="294"/>
    </location>
</feature>
<organism evidence="3 4">
    <name type="scientific">Babesia caballi</name>
    <dbReference type="NCBI Taxonomy" id="5871"/>
    <lineage>
        <taxon>Eukaryota</taxon>
        <taxon>Sar</taxon>
        <taxon>Alveolata</taxon>
        <taxon>Apicomplexa</taxon>
        <taxon>Aconoidasida</taxon>
        <taxon>Piroplasmida</taxon>
        <taxon>Babesiidae</taxon>
        <taxon>Babesia</taxon>
    </lineage>
</organism>
<reference evidence="3 4" key="1">
    <citation type="submission" date="2021-06" db="EMBL/GenBank/DDBJ databases">
        <title>Genome sequence of Babesia caballi.</title>
        <authorList>
            <person name="Yamagishi J."/>
            <person name="Kidaka T."/>
            <person name="Ochi A."/>
        </authorList>
    </citation>
    <scope>NUCLEOTIDE SEQUENCE [LARGE SCALE GENOMIC DNA]</scope>
    <source>
        <strain evidence="3">USDA-D6B2</strain>
    </source>
</reference>
<dbReference type="PANTHER" id="PTHR21228">
    <property type="entry name" value="FAST LEU-RICH DOMAIN-CONTAINING"/>
    <property type="match status" value="1"/>
</dbReference>
<protein>
    <submittedName>
        <fullName evidence="3">Kynurenine 3-monooxygenase and-related flavo monooxygenase family protein, putative</fullName>
    </submittedName>
</protein>
<dbReference type="GO" id="GO:0003723">
    <property type="term" value="F:RNA binding"/>
    <property type="evidence" value="ECO:0007669"/>
    <property type="project" value="TreeGrafter"/>
</dbReference>
<evidence type="ECO:0000259" key="2">
    <source>
        <dbReference type="Pfam" id="PF26188"/>
    </source>
</evidence>
<evidence type="ECO:0000256" key="1">
    <source>
        <dbReference type="SAM" id="MobiDB-lite"/>
    </source>
</evidence>
<comment type="caution">
    <text evidence="3">The sequence shown here is derived from an EMBL/GenBank/DDBJ whole genome shotgun (WGS) entry which is preliminary data.</text>
</comment>
<feature type="region of interest" description="Disordered" evidence="1">
    <location>
        <begin position="371"/>
        <end position="430"/>
    </location>
</feature>
<dbReference type="PANTHER" id="PTHR21228:SF40">
    <property type="entry name" value="LD45607P"/>
    <property type="match status" value="1"/>
</dbReference>
<accession>A0AAV4LPW9</accession>
<dbReference type="GO" id="GO:0044528">
    <property type="term" value="P:regulation of mitochondrial mRNA stability"/>
    <property type="evidence" value="ECO:0007669"/>
    <property type="project" value="TreeGrafter"/>
</dbReference>
<dbReference type="GO" id="GO:0005759">
    <property type="term" value="C:mitochondrial matrix"/>
    <property type="evidence" value="ECO:0007669"/>
    <property type="project" value="TreeGrafter"/>
</dbReference>
<dbReference type="Proteomes" id="UP001497744">
    <property type="component" value="Unassembled WGS sequence"/>
</dbReference>
<evidence type="ECO:0000313" key="3">
    <source>
        <dbReference type="EMBL" id="GIX61181.1"/>
    </source>
</evidence>
<sequence>MLALPLEYTISGTVSKSETAFIFSEADLSACSDSEESTESAHLADSDTLAVDQFLDALDGKRVGWWPLYVRGEVPDYPPRREMFERLTSEGIDVERMEAFEVEDFTRWLLMRKKHGPGYPRMPYDMTLEQKIRDLRRRIPLESSNKSDKTAIPIRIFMFYNHASHWFTMHRFEWYTQPLFQRILQLRAAQGGFPRPLVISSHGCKFCKGEEQGSLSASYSTCSTHISGGPSANPDGRRPYSTRATSTTDYFGGVDPHEEFLSNCNDHDADEAAVGGSHSASVRSARAPRSPGAKERFRQAGLPEGDMYSVKPVWQQLNEVESTWNMHFRRKGRVESQRAIAKAKKCVESLDSIEANEARLVNIGSFRAATGGGGPHGSPAALSGPSDATPSSAPAGTPPRPTTATCGDGYKNASLRIPKNHAAAPSTGGGRWMDKGAKAAPVPEGGYLVNDLHLPGDAYYQAVSLDAPDATPTVAESDLNLSPEEAALRASVAPSVLVGRLLNDSERSAVETIFGRQAGDVVDAATPAAVIAAETKLEPETWLNMNPAHIVLQQAILKCKSSSQVLLAIGDKAEQLNAVNAATALHRLARHTTSYSRYALTGNDTFCRLLAAVERQLLELDCQGLTNVLWSLVRLGAQPRWLDALLAALHQHAAELTPSELASALFAVSKLPVKGPVGVDLRDRMIGLAQERVAHFKRPLDLTCLATALARLNVRNPVLFGAVSSAVLAAMPEFTLQQLCGVAWSFASLGFTDRALFARIRQFLEEHASASNMHDVVHLAWALSKVREADRELFVCTISPLVRSHVSHLRCRDITTVAWAYVNADIEDADLFEDLAAALEHHVDEMGTHDVAAAVVAFSRLEESHRPLFKKMRNRALLLANEFTPLQLAKIVRGFSSVADARFYTQVCRAIEAKAHLMLPENVVEVLMGLTEVGHAPPSLLKQLVAVVSSGTRKMYAEDCLLLLQVALRLRRGCEDPALASALHRLCSSLVEQIEKRVGRWRCNDISHVTLLFECLRDMGIGGPAGDHCVRDLSRRLSSCLNRLCAMKAPSLERNEAFAAFIAACAQLPPRKLSLVQAELSKSAELMTSMHNCVAALRSGAFLEGGSTGLSQIDVAYYLVRIGYLDEGVVALCDAIATSDSAAPDLADDRALDQLSKAVWLLTESNLHVPWVREALRAVGDSAPPSTATESLLRLLWSCVVLGEDALLMPLLQRFVPLFGRLPEDMLSAQQVALHVLRCLPVRLGGSDESGTFAPSEDAALTAGGLESYELPEDLHGTLAEWLEYQRDDLYTASPGSRKKRALELDYDSALSESLIAMKIPHKTVHTVENVYRVSVSFPVENHVLDVLNFTVGSPVRDTDRAGLLRAALSASLERSASPAPAAAVGLRRCFAPAGSDIRGVSGGIVQATGRRSGRRLQRRCHGLPSRPQRLTTACSSGAEAAGCPTNVDNMSKIFAPKSARN</sequence>
<dbReference type="Pfam" id="PF26188">
    <property type="entry name" value="RESC6"/>
    <property type="match status" value="1"/>
</dbReference>
<name>A0AAV4LPW9_BABCB</name>
<dbReference type="GO" id="GO:0000963">
    <property type="term" value="P:mitochondrial RNA processing"/>
    <property type="evidence" value="ECO:0007669"/>
    <property type="project" value="TreeGrafter"/>
</dbReference>
<dbReference type="InterPro" id="IPR050870">
    <property type="entry name" value="FAST_kinase"/>
</dbReference>
<dbReference type="GO" id="GO:0035770">
    <property type="term" value="C:ribonucleoprotein granule"/>
    <property type="evidence" value="ECO:0007669"/>
    <property type="project" value="TreeGrafter"/>
</dbReference>
<evidence type="ECO:0000313" key="4">
    <source>
        <dbReference type="Proteomes" id="UP001497744"/>
    </source>
</evidence>
<dbReference type="GeneID" id="94192664"/>